<reference evidence="1 2" key="1">
    <citation type="submission" date="2024-09" db="EMBL/GenBank/DDBJ databases">
        <authorList>
            <person name="Salinas-Garcia M.A."/>
            <person name="Prieme A."/>
        </authorList>
    </citation>
    <scope>NUCLEOTIDE SEQUENCE [LARGE SCALE GENOMIC DNA]</scope>
    <source>
        <strain evidence="1 2">DSM 21081</strain>
    </source>
</reference>
<sequence length="85" mass="9498">MTTHSMAEEVLGTRSTIRPNPTAILRRPVPDSFLVRGLRRTSSGASAAWRRVRASWNAGAVLDSRLEQVREDARQMFYAQGGGRR</sequence>
<dbReference type="RefSeq" id="WP_373971687.1">
    <property type="nucleotide sequence ID" value="NZ_JBHDLJ010000005.1"/>
</dbReference>
<proteinExistence type="predicted"/>
<gene>
    <name evidence="1" type="ORF">ACETWP_07920</name>
</gene>
<keyword evidence="2" id="KW-1185">Reference proteome</keyword>
<evidence type="ECO:0000313" key="1">
    <source>
        <dbReference type="EMBL" id="MFB0834512.1"/>
    </source>
</evidence>
<accession>A0ABV4UMA4</accession>
<name>A0ABV4UMA4_9MICC</name>
<evidence type="ECO:0000313" key="2">
    <source>
        <dbReference type="Proteomes" id="UP001575652"/>
    </source>
</evidence>
<organism evidence="1 2">
    <name type="scientific">Arthrobacter halodurans</name>
    <dbReference type="NCBI Taxonomy" id="516699"/>
    <lineage>
        <taxon>Bacteria</taxon>
        <taxon>Bacillati</taxon>
        <taxon>Actinomycetota</taxon>
        <taxon>Actinomycetes</taxon>
        <taxon>Micrococcales</taxon>
        <taxon>Micrococcaceae</taxon>
        <taxon>Arthrobacter</taxon>
    </lineage>
</organism>
<comment type="caution">
    <text evidence="1">The sequence shown here is derived from an EMBL/GenBank/DDBJ whole genome shotgun (WGS) entry which is preliminary data.</text>
</comment>
<dbReference type="EMBL" id="JBHDLJ010000005">
    <property type="protein sequence ID" value="MFB0834512.1"/>
    <property type="molecule type" value="Genomic_DNA"/>
</dbReference>
<dbReference type="Proteomes" id="UP001575652">
    <property type="component" value="Unassembled WGS sequence"/>
</dbReference>
<protein>
    <submittedName>
        <fullName evidence="1">Uncharacterized protein</fullName>
    </submittedName>
</protein>